<dbReference type="EMBL" id="QTJV01000017">
    <property type="protein sequence ID" value="RFM31042.1"/>
    <property type="molecule type" value="Genomic_DNA"/>
</dbReference>
<dbReference type="InterPro" id="IPR052897">
    <property type="entry name" value="Sec-Metab_Biosynth_Hydrolase"/>
</dbReference>
<dbReference type="Proteomes" id="UP000261174">
    <property type="component" value="Unassembled WGS sequence"/>
</dbReference>
<evidence type="ECO:0000259" key="2">
    <source>
        <dbReference type="Pfam" id="PF12697"/>
    </source>
</evidence>
<feature type="signal peptide" evidence="1">
    <location>
        <begin position="1"/>
        <end position="21"/>
    </location>
</feature>
<reference evidence="3 4" key="1">
    <citation type="submission" date="2018-08" db="EMBL/GenBank/DDBJ databases">
        <title>Chitinophaga sp. K20C18050901, a novel bacterium isolated from forest soil.</title>
        <authorList>
            <person name="Wang C."/>
        </authorList>
    </citation>
    <scope>NUCLEOTIDE SEQUENCE [LARGE SCALE GENOMIC DNA]</scope>
    <source>
        <strain evidence="3 4">K20C18050901</strain>
    </source>
</reference>
<accession>A0A3E1NT04</accession>
<dbReference type="SUPFAM" id="SSF53474">
    <property type="entry name" value="alpha/beta-Hydrolases"/>
    <property type="match status" value="1"/>
</dbReference>
<comment type="caution">
    <text evidence="3">The sequence shown here is derived from an EMBL/GenBank/DDBJ whole genome shotgun (WGS) entry which is preliminary data.</text>
</comment>
<organism evidence="3 4">
    <name type="scientific">Chitinophaga silvisoli</name>
    <dbReference type="NCBI Taxonomy" id="2291814"/>
    <lineage>
        <taxon>Bacteria</taxon>
        <taxon>Pseudomonadati</taxon>
        <taxon>Bacteroidota</taxon>
        <taxon>Chitinophagia</taxon>
        <taxon>Chitinophagales</taxon>
        <taxon>Chitinophagaceae</taxon>
        <taxon>Chitinophaga</taxon>
    </lineage>
</organism>
<evidence type="ECO:0000313" key="3">
    <source>
        <dbReference type="EMBL" id="RFM31042.1"/>
    </source>
</evidence>
<sequence>MKWKFFYCLLLSIAVAGMVHAQTFVLVHGAWHGGWCWKEVSKALQAKGATVYTPTLSGVGEHKNVLDTSINLETHITDIVNFINMQDLHDVILVGHSYAGAVIAGVADRIPGRLKKLIFLDAMLIEDGKSALTSQPENLSDNVRAAAKASNGLSVPVWSPEVFGVTDPKQVKWVSERLTPQPFRSFDQALHLEHVYGNHLPLTYIACTKPQMAQLKVFGDKAKGSKDWSYYELPTGHDAMITMPGELTALLYKISK</sequence>
<keyword evidence="3" id="KW-0378">Hydrolase</keyword>
<dbReference type="PANTHER" id="PTHR37017:SF11">
    <property type="entry name" value="ESTERASE_LIPASE_THIOESTERASE DOMAIN-CONTAINING PROTEIN"/>
    <property type="match status" value="1"/>
</dbReference>
<keyword evidence="1" id="KW-0732">Signal</keyword>
<evidence type="ECO:0000256" key="1">
    <source>
        <dbReference type="SAM" id="SignalP"/>
    </source>
</evidence>
<keyword evidence="4" id="KW-1185">Reference proteome</keyword>
<dbReference type="AlphaFoldDB" id="A0A3E1NT04"/>
<dbReference type="Pfam" id="PF12697">
    <property type="entry name" value="Abhydrolase_6"/>
    <property type="match status" value="1"/>
</dbReference>
<name>A0A3E1NT04_9BACT</name>
<dbReference type="InterPro" id="IPR000073">
    <property type="entry name" value="AB_hydrolase_1"/>
</dbReference>
<proteinExistence type="predicted"/>
<gene>
    <name evidence="3" type="ORF">DXN04_31250</name>
</gene>
<feature type="domain" description="AB hydrolase-1" evidence="2">
    <location>
        <begin position="24"/>
        <end position="247"/>
    </location>
</feature>
<evidence type="ECO:0000313" key="4">
    <source>
        <dbReference type="Proteomes" id="UP000261174"/>
    </source>
</evidence>
<dbReference type="OrthoDB" id="9112061at2"/>
<dbReference type="GO" id="GO:0016787">
    <property type="term" value="F:hydrolase activity"/>
    <property type="evidence" value="ECO:0007669"/>
    <property type="project" value="UniProtKB-KW"/>
</dbReference>
<feature type="chain" id="PRO_5017743636" evidence="1">
    <location>
        <begin position="22"/>
        <end position="256"/>
    </location>
</feature>
<dbReference type="Gene3D" id="3.40.50.1820">
    <property type="entry name" value="alpha/beta hydrolase"/>
    <property type="match status" value="1"/>
</dbReference>
<protein>
    <submittedName>
        <fullName evidence="3">Alpha/beta fold hydrolase</fullName>
    </submittedName>
</protein>
<dbReference type="InterPro" id="IPR029058">
    <property type="entry name" value="AB_hydrolase_fold"/>
</dbReference>
<dbReference type="RefSeq" id="WP_116857356.1">
    <property type="nucleotide sequence ID" value="NZ_QTJV01000017.1"/>
</dbReference>
<dbReference type="PANTHER" id="PTHR37017">
    <property type="entry name" value="AB HYDROLASE-1 DOMAIN-CONTAINING PROTEIN-RELATED"/>
    <property type="match status" value="1"/>
</dbReference>